<name>A0ACC0WLC7_9STRA</name>
<accession>A0ACC0WLC7</accession>
<sequence>MRTGLQARRRRPETGNQFPMFGFMPPAPQEHMMRAGVLSRGLVAEIVTQTPATSTSSGGRMDRRDALEKLAIPIGLGTSDAQIRQQMPPGWKPGDPVDLPLDALLHYMGRSFFAEHGIALSDAWKTGDPLPPEAMDVLRQKFKVPAKRTALYDDEVVDDVETLRKKQRVDDRGDEIVDDDDEGTAASESSSDSSESDDEPVQKVTLSLSSSDDESESE</sequence>
<protein>
    <submittedName>
        <fullName evidence="1">Uncharacterized protein</fullName>
    </submittedName>
</protein>
<dbReference type="EMBL" id="CM047590">
    <property type="protein sequence ID" value="KAI9919470.1"/>
    <property type="molecule type" value="Genomic_DNA"/>
</dbReference>
<comment type="caution">
    <text evidence="1">The sequence shown here is derived from an EMBL/GenBank/DDBJ whole genome shotgun (WGS) entry which is preliminary data.</text>
</comment>
<evidence type="ECO:0000313" key="2">
    <source>
        <dbReference type="Proteomes" id="UP001163321"/>
    </source>
</evidence>
<keyword evidence="2" id="KW-1185">Reference proteome</keyword>
<reference evidence="1 2" key="1">
    <citation type="journal article" date="2022" name="bioRxiv">
        <title>The genome of the oomycete Peronosclerospora sorghi, a cosmopolitan pathogen of maize and sorghum, is inflated with dispersed pseudogenes.</title>
        <authorList>
            <person name="Fletcher K."/>
            <person name="Martin F."/>
            <person name="Isakeit T."/>
            <person name="Cavanaugh K."/>
            <person name="Magill C."/>
            <person name="Michelmore R."/>
        </authorList>
    </citation>
    <scope>NUCLEOTIDE SEQUENCE [LARGE SCALE GENOMIC DNA]</scope>
    <source>
        <strain evidence="1">P6</strain>
    </source>
</reference>
<gene>
    <name evidence="1" type="ORF">PsorP6_017609</name>
</gene>
<evidence type="ECO:0000313" key="1">
    <source>
        <dbReference type="EMBL" id="KAI9919470.1"/>
    </source>
</evidence>
<dbReference type="Proteomes" id="UP001163321">
    <property type="component" value="Chromosome 11"/>
</dbReference>
<organism evidence="1 2">
    <name type="scientific">Peronosclerospora sorghi</name>
    <dbReference type="NCBI Taxonomy" id="230839"/>
    <lineage>
        <taxon>Eukaryota</taxon>
        <taxon>Sar</taxon>
        <taxon>Stramenopiles</taxon>
        <taxon>Oomycota</taxon>
        <taxon>Peronosporomycetes</taxon>
        <taxon>Peronosporales</taxon>
        <taxon>Peronosporaceae</taxon>
        <taxon>Peronosclerospora</taxon>
    </lineage>
</organism>
<proteinExistence type="predicted"/>